<evidence type="ECO:0000313" key="3">
    <source>
        <dbReference type="Proteomes" id="UP000610846"/>
    </source>
</evidence>
<feature type="transmembrane region" description="Helical" evidence="1">
    <location>
        <begin position="267"/>
        <end position="284"/>
    </location>
</feature>
<feature type="transmembrane region" description="Helical" evidence="1">
    <location>
        <begin position="291"/>
        <end position="312"/>
    </location>
</feature>
<evidence type="ECO:0008006" key="4">
    <source>
        <dbReference type="Google" id="ProtNLM"/>
    </source>
</evidence>
<feature type="transmembrane region" description="Helical" evidence="1">
    <location>
        <begin position="454"/>
        <end position="476"/>
    </location>
</feature>
<feature type="transmembrane region" description="Helical" evidence="1">
    <location>
        <begin position="124"/>
        <end position="146"/>
    </location>
</feature>
<proteinExistence type="predicted"/>
<evidence type="ECO:0000256" key="1">
    <source>
        <dbReference type="SAM" id="Phobius"/>
    </source>
</evidence>
<feature type="transmembrane region" description="Helical" evidence="1">
    <location>
        <begin position="62"/>
        <end position="80"/>
    </location>
</feature>
<protein>
    <recommendedName>
        <fullName evidence="4">O-antigen polysaccharide polymerase Wzy</fullName>
    </recommendedName>
</protein>
<dbReference type="Proteomes" id="UP000610846">
    <property type="component" value="Unassembled WGS sequence"/>
</dbReference>
<comment type="caution">
    <text evidence="2">The sequence shown here is derived from an EMBL/GenBank/DDBJ whole genome shotgun (WGS) entry which is preliminary data.</text>
</comment>
<feature type="transmembrane region" description="Helical" evidence="1">
    <location>
        <begin position="34"/>
        <end position="56"/>
    </location>
</feature>
<feature type="transmembrane region" description="Helical" evidence="1">
    <location>
        <begin position="400"/>
        <end position="419"/>
    </location>
</feature>
<name>A0A927J0U0_9MICO</name>
<keyword evidence="1" id="KW-0472">Membrane</keyword>
<keyword evidence="3" id="KW-1185">Reference proteome</keyword>
<accession>A0A927J0U0</accession>
<feature type="transmembrane region" description="Helical" evidence="1">
    <location>
        <begin position="214"/>
        <end position="237"/>
    </location>
</feature>
<reference evidence="2" key="2">
    <citation type="submission" date="2020-09" db="EMBL/GenBank/DDBJ databases">
        <authorList>
            <person name="Yu Y."/>
        </authorList>
    </citation>
    <scope>NUCLEOTIDE SEQUENCE</scope>
    <source>
        <strain evidence="2">KCTC 49039</strain>
    </source>
</reference>
<organism evidence="2 3">
    <name type="scientific">Cellulosimicrobium arenosum</name>
    <dbReference type="NCBI Taxonomy" id="2708133"/>
    <lineage>
        <taxon>Bacteria</taxon>
        <taxon>Bacillati</taxon>
        <taxon>Actinomycetota</taxon>
        <taxon>Actinomycetes</taxon>
        <taxon>Micrococcales</taxon>
        <taxon>Promicromonosporaceae</taxon>
        <taxon>Cellulosimicrobium</taxon>
    </lineage>
</organism>
<dbReference type="EMBL" id="JACYHB010000009">
    <property type="protein sequence ID" value="MBD8079768.1"/>
    <property type="molecule type" value="Genomic_DNA"/>
</dbReference>
<feature type="transmembrane region" description="Helical" evidence="1">
    <location>
        <begin position="431"/>
        <end position="448"/>
    </location>
</feature>
<feature type="transmembrane region" description="Helical" evidence="1">
    <location>
        <begin position="171"/>
        <end position="194"/>
    </location>
</feature>
<feature type="transmembrane region" description="Helical" evidence="1">
    <location>
        <begin position="244"/>
        <end position="261"/>
    </location>
</feature>
<sequence>MTRPTTLLRPLVGELSARDDPPLVLRRERPASTLLDALAPTTGIGIGVGVPLVLVATFEIDASRLPLLLVTAIAGWRLSWTTFRSSGGIVQPFFYLYFFLFLGVAPLVQLGVGRLPWSVVPDDGSVRTAAMVVLLALLAHEVGNLVGRGRASRPRPPTPVRRVLDARRVRLLLTLALVLYAIAIARLGGPGALFSSRFERGETLYGTRASEADSLGILLSVATTAVVFVAAYASVLVAKRSRSAGQRVVALLAVLLAVTLTNPVSSARYHVGVVWGGLLIAVLWPLTRRKVAALMIAFTAGLVVVFPLLNLFRTATTRDSDGPSTAVLGTVDFDSFQMAATAVSYVRLAGYQLGEQLLGAVTFWVPRSLWPGKPQGSGSILGESFGFPITNLSTPLPAELYLDGGLVLVVVVLVVYGLLGVRADAHVESRTMSWTGLFVPVFAIYQVILLRGSLLQAMMLISLIAGALWFATARVARPDDAGPRPADRREVP</sequence>
<dbReference type="RefSeq" id="WP_191829349.1">
    <property type="nucleotide sequence ID" value="NZ_JACYHB010000009.1"/>
</dbReference>
<evidence type="ECO:0000313" key="2">
    <source>
        <dbReference type="EMBL" id="MBD8079768.1"/>
    </source>
</evidence>
<dbReference type="AlphaFoldDB" id="A0A927J0U0"/>
<reference evidence="2" key="1">
    <citation type="journal article" date="2018" name="Curr. Microbiol.">
        <title>Cellulosimicrobium arenosum sp. nov., Isolated from Marine Sediment Sand.</title>
        <authorList>
            <person name="Oh M."/>
            <person name="Kim J.H."/>
            <person name="Yoon J.H."/>
            <person name="Schumann P."/>
            <person name="Kim W."/>
        </authorList>
    </citation>
    <scope>NUCLEOTIDE SEQUENCE</scope>
    <source>
        <strain evidence="2">KCTC 49039</strain>
    </source>
</reference>
<feature type="transmembrane region" description="Helical" evidence="1">
    <location>
        <begin position="92"/>
        <end position="112"/>
    </location>
</feature>
<keyword evidence="1" id="KW-1133">Transmembrane helix</keyword>
<keyword evidence="1" id="KW-0812">Transmembrane</keyword>
<gene>
    <name evidence="2" type="ORF">IF651_11945</name>
</gene>